<dbReference type="InterPro" id="IPR000884">
    <property type="entry name" value="TSP1_rpt"/>
</dbReference>
<dbReference type="Gene3D" id="2.20.100.10">
    <property type="entry name" value="Thrombospondin type-1 (TSP1) repeat"/>
    <property type="match status" value="1"/>
</dbReference>
<dbReference type="WBParaSite" id="MCU_005154-RA">
    <property type="protein sequence ID" value="MCU_005154-RA"/>
    <property type="gene ID" value="MCU_005154"/>
</dbReference>
<dbReference type="InterPro" id="IPR039942">
    <property type="entry name" value="SBSPO"/>
</dbReference>
<evidence type="ECO:0000256" key="2">
    <source>
        <dbReference type="ARBA" id="ARBA00023157"/>
    </source>
</evidence>
<evidence type="ECO:0000256" key="3">
    <source>
        <dbReference type="ARBA" id="ARBA00023180"/>
    </source>
</evidence>
<reference evidence="6 7" key="1">
    <citation type="submission" date="2018-10" db="EMBL/GenBank/DDBJ databases">
        <authorList>
            <consortium name="Pathogen Informatics"/>
        </authorList>
    </citation>
    <scope>NUCLEOTIDE SEQUENCE [LARGE SCALE GENOMIC DNA]</scope>
</reference>
<dbReference type="SUPFAM" id="SSF90188">
    <property type="entry name" value="Somatomedin B domain"/>
    <property type="match status" value="1"/>
</dbReference>
<dbReference type="EMBL" id="UXSR01000120">
    <property type="protein sequence ID" value="VDD75088.1"/>
    <property type="molecule type" value="Genomic_DNA"/>
</dbReference>
<dbReference type="PROSITE" id="PS50092">
    <property type="entry name" value="TSP1"/>
    <property type="match status" value="1"/>
</dbReference>
<protein>
    <submittedName>
        <fullName evidence="8">SMB domain-containing protein</fullName>
    </submittedName>
</protein>
<dbReference type="STRING" id="53468.A0A0R3U3F2"/>
<feature type="chain" id="PRO_5043132184" evidence="4">
    <location>
        <begin position="23"/>
        <end position="343"/>
    </location>
</feature>
<dbReference type="Pfam" id="PF19028">
    <property type="entry name" value="TSP1_spondin"/>
    <property type="match status" value="1"/>
</dbReference>
<dbReference type="PANTHER" id="PTHR20920">
    <property type="entry name" value="RPE-SPONDIN"/>
    <property type="match status" value="1"/>
</dbReference>
<accession>A0A0R3U3F2</accession>
<gene>
    <name evidence="6" type="ORF">MCOS_LOCUS1091</name>
</gene>
<keyword evidence="2" id="KW-1015">Disulfide bond</keyword>
<keyword evidence="1 4" id="KW-0732">Signal</keyword>
<dbReference type="InterPro" id="IPR001212">
    <property type="entry name" value="Somatomedin_B_dom"/>
</dbReference>
<feature type="signal peptide" evidence="4">
    <location>
        <begin position="1"/>
        <end position="22"/>
    </location>
</feature>
<dbReference type="SMART" id="SM00209">
    <property type="entry name" value="TSP1"/>
    <property type="match status" value="1"/>
</dbReference>
<dbReference type="PANTHER" id="PTHR20920:SF5">
    <property type="entry name" value="SMB DOMAIN-CONTAINING PROTEIN"/>
    <property type="match status" value="1"/>
</dbReference>
<organism evidence="6 7">
    <name type="scientific">Mesocestoides corti</name>
    <name type="common">Flatworm</name>
    <dbReference type="NCBI Taxonomy" id="53468"/>
    <lineage>
        <taxon>Eukaryota</taxon>
        <taxon>Metazoa</taxon>
        <taxon>Spiralia</taxon>
        <taxon>Lophotrochozoa</taxon>
        <taxon>Platyhelminthes</taxon>
        <taxon>Cestoda</taxon>
        <taxon>Eucestoda</taxon>
        <taxon>Cyclophyllidea</taxon>
        <taxon>Mesocestoididae</taxon>
        <taxon>Mesocestoides</taxon>
    </lineage>
</organism>
<dbReference type="OrthoDB" id="98591at2759"/>
<feature type="domain" description="SMB" evidence="5">
    <location>
        <begin position="76"/>
        <end position="101"/>
    </location>
</feature>
<evidence type="ECO:0000313" key="7">
    <source>
        <dbReference type="Proteomes" id="UP000267029"/>
    </source>
</evidence>
<dbReference type="Gene3D" id="4.10.410.20">
    <property type="match status" value="1"/>
</dbReference>
<dbReference type="PROSITE" id="PS51257">
    <property type="entry name" value="PROKAR_LIPOPROTEIN"/>
    <property type="match status" value="1"/>
</dbReference>
<evidence type="ECO:0000259" key="5">
    <source>
        <dbReference type="PROSITE" id="PS50958"/>
    </source>
</evidence>
<name>A0A0R3U3F2_MESCO</name>
<dbReference type="PROSITE" id="PS00524">
    <property type="entry name" value="SMB_1"/>
    <property type="match status" value="1"/>
</dbReference>
<evidence type="ECO:0000256" key="4">
    <source>
        <dbReference type="SAM" id="SignalP"/>
    </source>
</evidence>
<dbReference type="InterPro" id="IPR036383">
    <property type="entry name" value="TSP1_rpt_sf"/>
</dbReference>
<dbReference type="SUPFAM" id="SSF82895">
    <property type="entry name" value="TSP-1 type 1 repeat"/>
    <property type="match status" value="1"/>
</dbReference>
<keyword evidence="7" id="KW-1185">Reference proteome</keyword>
<dbReference type="PROSITE" id="PS50958">
    <property type="entry name" value="SMB_2"/>
    <property type="match status" value="1"/>
</dbReference>
<dbReference type="Pfam" id="PF01033">
    <property type="entry name" value="Somatomedin_B"/>
    <property type="match status" value="1"/>
</dbReference>
<dbReference type="InterPro" id="IPR044004">
    <property type="entry name" value="TSP1_spondin_dom"/>
</dbReference>
<evidence type="ECO:0000256" key="1">
    <source>
        <dbReference type="ARBA" id="ARBA00022729"/>
    </source>
</evidence>
<evidence type="ECO:0000313" key="6">
    <source>
        <dbReference type="EMBL" id="VDD75088.1"/>
    </source>
</evidence>
<reference evidence="8" key="2">
    <citation type="submission" date="2019-11" db="UniProtKB">
        <authorList>
            <consortium name="WormBaseParasite"/>
        </authorList>
    </citation>
    <scope>IDENTIFICATION</scope>
</reference>
<keyword evidence="3" id="KW-0325">Glycoprotein</keyword>
<dbReference type="AlphaFoldDB" id="A0A0R3U3F2"/>
<sequence>MVDSRLLACFVVLLACSSLASALTHGSCRNPDGTAICCTGRTNCEGVTKKAHATYVYSNSGYRTANNRPATVPKATCFCDEYCVRTNDCCRDYREVCAKPKVNCEVSAWSSWSPCSQQCGKGNQTRVRTVTREAVNGGDQCPLLMESRACKGHLCSRRRVGRSEYNSYRYMELPAEVAHLLPVHGDIEEAIKQFDMRWDIRRKLYYGRLIQQNKTDTPDPEPYCVYYEIVKANDACKGIGLHRRGAWRFPSRSLQHYFDRNLDVDHPWLSSTLMRPGQQICAVCYPKYMRADLGNRCPGTGYPGIISRWRALNTYDCQGTFRMVSMPQRACTCRRQPTSFILT</sequence>
<dbReference type="FunFam" id="2.20.100.10:FF:000134">
    <property type="entry name" value="Uncharacterized protein"/>
    <property type="match status" value="1"/>
</dbReference>
<proteinExistence type="predicted"/>
<evidence type="ECO:0000313" key="8">
    <source>
        <dbReference type="WBParaSite" id="MCU_005154-RA"/>
    </source>
</evidence>
<dbReference type="Proteomes" id="UP000267029">
    <property type="component" value="Unassembled WGS sequence"/>
</dbReference>
<dbReference type="InterPro" id="IPR036024">
    <property type="entry name" value="Somatomedin_B-like_dom_sf"/>
</dbReference>